<reference evidence="3 5" key="1">
    <citation type="submission" date="2015-05" db="EMBL/GenBank/DDBJ databases">
        <title>Genome sequences of Pluralibacter gergoviae.</title>
        <authorList>
            <person name="Greninger A.L."/>
            <person name="Miller S."/>
        </authorList>
    </citation>
    <scope>NUCLEOTIDE SEQUENCE [LARGE SCALE GENOMIC DNA]</scope>
    <source>
        <strain evidence="3 5">JS81F13</strain>
    </source>
</reference>
<evidence type="ECO:0000313" key="4">
    <source>
        <dbReference type="EMBL" id="MDQ2310656.1"/>
    </source>
</evidence>
<organism evidence="3 5">
    <name type="scientific">Pluralibacter gergoviae</name>
    <name type="common">Enterobacter gergoviae</name>
    <dbReference type="NCBI Taxonomy" id="61647"/>
    <lineage>
        <taxon>Bacteria</taxon>
        <taxon>Pseudomonadati</taxon>
        <taxon>Pseudomonadota</taxon>
        <taxon>Gammaproteobacteria</taxon>
        <taxon>Enterobacterales</taxon>
        <taxon>Enterobacteriaceae</taxon>
        <taxon>Pluralibacter</taxon>
    </lineage>
</organism>
<dbReference type="InterPro" id="IPR025474">
    <property type="entry name" value="DUF4325"/>
</dbReference>
<dbReference type="Proteomes" id="UP001236270">
    <property type="component" value="Unassembled WGS sequence"/>
</dbReference>
<keyword evidence="5" id="KW-1185">Reference proteome</keyword>
<dbReference type="EMBL" id="LDZF01000005">
    <property type="protein sequence ID" value="KMK15124.1"/>
    <property type="molecule type" value="Genomic_DNA"/>
</dbReference>
<protein>
    <submittedName>
        <fullName evidence="2">STAS-like domain-containing protein</fullName>
    </submittedName>
</protein>
<reference evidence="2" key="3">
    <citation type="submission" date="2024-02" db="EMBL/GenBank/DDBJ databases">
        <authorList>
            <consortium name="Clinical and Environmental Microbiology Branch: Whole genome sequencing antimicrobial resistance pathogens in the healthcare setting"/>
        </authorList>
    </citation>
    <scope>NUCLEOTIDE SEQUENCE</scope>
    <source>
        <strain evidence="2">2021DK-00143</strain>
    </source>
</reference>
<gene>
    <name evidence="3" type="ORF">ABW06_06910</name>
    <name evidence="2" type="ORF">QEG54_000060</name>
    <name evidence="4" type="ORF">RBJ30_16325</name>
</gene>
<name>A0A0J5M1L3_PLUGE</name>
<dbReference type="Pfam" id="PF14213">
    <property type="entry name" value="DUF4325"/>
    <property type="match status" value="1"/>
</dbReference>
<reference evidence="4" key="2">
    <citation type="submission" date="2023-08" db="EMBL/GenBank/DDBJ databases">
        <title>WGS of pathogenic bacterial species, Los Angeles County Public Health Laboratories.</title>
        <authorList>
            <person name="Garrigues J.M."/>
            <person name="Green N.M."/>
        </authorList>
    </citation>
    <scope>NUCLEOTIDE SEQUENCE</scope>
    <source>
        <strain evidence="4">LACPHL-BACT-2023-00068</strain>
    </source>
</reference>
<evidence type="ECO:0000313" key="2">
    <source>
        <dbReference type="EMBL" id="EML1469394.1"/>
    </source>
</evidence>
<dbReference type="RefSeq" id="WP_048278547.1">
    <property type="nucleotide sequence ID" value="NZ_CP020388.1"/>
</dbReference>
<proteinExistence type="predicted"/>
<evidence type="ECO:0000313" key="5">
    <source>
        <dbReference type="Proteomes" id="UP000036196"/>
    </source>
</evidence>
<dbReference type="EMBL" id="JAVDNV010000011">
    <property type="protein sequence ID" value="MDQ2310656.1"/>
    <property type="molecule type" value="Genomic_DNA"/>
</dbReference>
<accession>A0A0J5M1L3</accession>
<dbReference type="EMBL" id="ABLOKC030000001">
    <property type="protein sequence ID" value="EML1469394.1"/>
    <property type="molecule type" value="Genomic_DNA"/>
</dbReference>
<evidence type="ECO:0000259" key="1">
    <source>
        <dbReference type="Pfam" id="PF14213"/>
    </source>
</evidence>
<dbReference type="AlphaFoldDB" id="A0A0J5M1L3"/>
<evidence type="ECO:0000313" key="3">
    <source>
        <dbReference type="EMBL" id="KMK15124.1"/>
    </source>
</evidence>
<dbReference type="GeneID" id="61384428"/>
<sequence>MINIVIAKDFSKTPFGRFMSDSPYSAEKFRKDFLVPALRSGEQEVVVDFNGIALGVGSSFLEEAFGGLVRKEGLTKQGLKSRLVIKSEMPFYKEQIERFIDNAEPERA</sequence>
<feature type="domain" description="DUF4325" evidence="1">
    <location>
        <begin position="25"/>
        <end position="87"/>
    </location>
</feature>
<dbReference type="PATRIC" id="fig|61647.15.peg.4456"/>
<dbReference type="Proteomes" id="UP000036196">
    <property type="component" value="Unassembled WGS sequence"/>
</dbReference>
<comment type="caution">
    <text evidence="3">The sequence shown here is derived from an EMBL/GenBank/DDBJ whole genome shotgun (WGS) entry which is preliminary data.</text>
</comment>